<feature type="signal peptide" evidence="2">
    <location>
        <begin position="1"/>
        <end position="22"/>
    </location>
</feature>
<feature type="compositionally biased region" description="Polar residues" evidence="1">
    <location>
        <begin position="91"/>
        <end position="107"/>
    </location>
</feature>
<feature type="chain" id="PRO_5031159963" evidence="2">
    <location>
        <begin position="23"/>
        <end position="301"/>
    </location>
</feature>
<organism evidence="3">
    <name type="scientific">Heterosigma akashiwo</name>
    <name type="common">Chromophytic alga</name>
    <name type="synonym">Heterosigma carterae</name>
    <dbReference type="NCBI Taxonomy" id="2829"/>
    <lineage>
        <taxon>Eukaryota</taxon>
        <taxon>Sar</taxon>
        <taxon>Stramenopiles</taxon>
        <taxon>Ochrophyta</taxon>
        <taxon>Raphidophyceae</taxon>
        <taxon>Chattonellales</taxon>
        <taxon>Chattonellaceae</taxon>
        <taxon>Heterosigma</taxon>
    </lineage>
</organism>
<name>A0A7S4DDZ7_HETAK</name>
<keyword evidence="2" id="KW-0732">Signal</keyword>
<dbReference type="EMBL" id="HBIU01051180">
    <property type="protein sequence ID" value="CAE0644378.1"/>
    <property type="molecule type" value="Transcribed_RNA"/>
</dbReference>
<evidence type="ECO:0000256" key="1">
    <source>
        <dbReference type="SAM" id="MobiDB-lite"/>
    </source>
</evidence>
<protein>
    <submittedName>
        <fullName evidence="3">Uncharacterized protein</fullName>
    </submittedName>
</protein>
<feature type="compositionally biased region" description="Basic and acidic residues" evidence="1">
    <location>
        <begin position="72"/>
        <end position="84"/>
    </location>
</feature>
<accession>A0A7S4DDZ7</accession>
<reference evidence="3" key="1">
    <citation type="submission" date="2021-01" db="EMBL/GenBank/DDBJ databases">
        <authorList>
            <person name="Corre E."/>
            <person name="Pelletier E."/>
            <person name="Niang G."/>
            <person name="Scheremetjew M."/>
            <person name="Finn R."/>
            <person name="Kale V."/>
            <person name="Holt S."/>
            <person name="Cochrane G."/>
            <person name="Meng A."/>
            <person name="Brown T."/>
            <person name="Cohen L."/>
        </authorList>
    </citation>
    <scope>NUCLEOTIDE SEQUENCE</scope>
    <source>
        <strain evidence="3">CCMP3107</strain>
    </source>
</reference>
<dbReference type="AlphaFoldDB" id="A0A7S4DDZ7"/>
<feature type="region of interest" description="Disordered" evidence="1">
    <location>
        <begin position="72"/>
        <end position="107"/>
    </location>
</feature>
<sequence>MAARRALVPLWLILTSFTFTNGVSETNQIFNNEVVSEARPSFDIGEEPSSSISDEQLQNHMEDLGISSHLGHHEAENSENHAPKPYESGSMPASSTDQQNGPDPNSVQMVLLTCGTRSCDKDDFSRGNDDEPTLGDIFRNLQKKFSGISEDEVSKKLEELLPISVVERARRMGGRRMAIPFTFAPLEWLGGLWSAAEFEVDRLPPALHPALALARRPARLGALYAWWYDTALIPGLVFTLQFLPRLAKTLAVQLLEVMPDPDEMIKPVITYPCDAERSKGLFYWLFPGQACQSCSAYYYYR</sequence>
<evidence type="ECO:0000256" key="2">
    <source>
        <dbReference type="SAM" id="SignalP"/>
    </source>
</evidence>
<gene>
    <name evidence="3" type="ORF">HAKA00212_LOCUS22637</name>
</gene>
<evidence type="ECO:0000313" key="3">
    <source>
        <dbReference type="EMBL" id="CAE0644378.1"/>
    </source>
</evidence>
<proteinExistence type="predicted"/>